<dbReference type="InterPro" id="IPR050465">
    <property type="entry name" value="UPF0194_transport"/>
</dbReference>
<dbReference type="Gene3D" id="2.40.50.100">
    <property type="match status" value="1"/>
</dbReference>
<feature type="domain" description="Multidrug resistance protein MdtA-like barrel-sandwich hybrid" evidence="5">
    <location>
        <begin position="106"/>
        <end position="173"/>
    </location>
</feature>
<evidence type="ECO:0000256" key="1">
    <source>
        <dbReference type="ARBA" id="ARBA00004196"/>
    </source>
</evidence>
<evidence type="ECO:0000256" key="2">
    <source>
        <dbReference type="ARBA" id="ARBA00023054"/>
    </source>
</evidence>
<evidence type="ECO:0000313" key="7">
    <source>
        <dbReference type="Proteomes" id="UP000505377"/>
    </source>
</evidence>
<sequence length="275" mass="29129">MTVTGRETDLPTEALPVQPGPAMVPQGRPPVRSAALPIDSAPAAEPVVPPTRRDVRRGRFRRWRARFVLLVALLAVGAVSAQQIALRLERADRIGLEGVELAAEPIDVVSRSSGRVVDILVQPGDEVQADDVLATVDVYRPAADGGERVEREQLVAPVAGVVATIPTNAGAALGPGEIAVQLYQPDRLRFETDMDVEQASFITSGMTGELTSPSTDDLAVTVVSVEPALRFSPDDPPRALVTLVGTDPEAVRSLLPGLTFTGWLQKGSVPRSSGE</sequence>
<dbReference type="PANTHER" id="PTHR32347">
    <property type="entry name" value="EFFLUX SYSTEM COMPONENT YKNX-RELATED"/>
    <property type="match status" value="1"/>
</dbReference>
<dbReference type="SUPFAM" id="SSF51230">
    <property type="entry name" value="Single hybrid motif"/>
    <property type="match status" value="1"/>
</dbReference>
<dbReference type="KEGG" id="pbro:HOP40_30245"/>
<name>A0A6M6JSA2_9PSEU</name>
<feature type="transmembrane region" description="Helical" evidence="4">
    <location>
        <begin position="67"/>
        <end position="86"/>
    </location>
</feature>
<keyword evidence="7" id="KW-1185">Reference proteome</keyword>
<evidence type="ECO:0000256" key="3">
    <source>
        <dbReference type="SAM" id="MobiDB-lite"/>
    </source>
</evidence>
<dbReference type="EMBL" id="CP053564">
    <property type="protein sequence ID" value="QJY49512.1"/>
    <property type="molecule type" value="Genomic_DNA"/>
</dbReference>
<feature type="region of interest" description="Disordered" evidence="3">
    <location>
        <begin position="1"/>
        <end position="30"/>
    </location>
</feature>
<evidence type="ECO:0000259" key="5">
    <source>
        <dbReference type="Pfam" id="PF25917"/>
    </source>
</evidence>
<keyword evidence="2" id="KW-0175">Coiled coil</keyword>
<evidence type="ECO:0000256" key="4">
    <source>
        <dbReference type="SAM" id="Phobius"/>
    </source>
</evidence>
<dbReference type="GO" id="GO:0030313">
    <property type="term" value="C:cell envelope"/>
    <property type="evidence" value="ECO:0007669"/>
    <property type="project" value="UniProtKB-SubCell"/>
</dbReference>
<dbReference type="Proteomes" id="UP000505377">
    <property type="component" value="Chromosome"/>
</dbReference>
<dbReference type="AlphaFoldDB" id="A0A6M6JSA2"/>
<gene>
    <name evidence="6" type="ORF">HOP40_30245</name>
</gene>
<protein>
    <submittedName>
        <fullName evidence="6">HlyD family efflux transporter periplasmic adaptor subunit</fullName>
    </submittedName>
</protein>
<dbReference type="InterPro" id="IPR058625">
    <property type="entry name" value="MdtA-like_BSH"/>
</dbReference>
<comment type="subcellular location">
    <subcellularLocation>
        <location evidence="1">Cell envelope</location>
    </subcellularLocation>
</comment>
<proteinExistence type="predicted"/>
<keyword evidence="4" id="KW-0812">Transmembrane</keyword>
<accession>A0A6M6JSA2</accession>
<dbReference type="Pfam" id="PF25917">
    <property type="entry name" value="BSH_RND"/>
    <property type="match status" value="1"/>
</dbReference>
<reference evidence="6 7" key="1">
    <citation type="submission" date="2020-05" db="EMBL/GenBank/DDBJ databases">
        <authorList>
            <person name="Mo P."/>
        </authorList>
    </citation>
    <scope>NUCLEOTIDE SEQUENCE [LARGE SCALE GENOMIC DNA]</scope>
    <source>
        <strain evidence="6 7">Gen01</strain>
    </source>
</reference>
<keyword evidence="4" id="KW-1133">Transmembrane helix</keyword>
<dbReference type="RefSeq" id="WP_172165414.1">
    <property type="nucleotide sequence ID" value="NZ_CP053564.1"/>
</dbReference>
<dbReference type="InterPro" id="IPR011053">
    <property type="entry name" value="Single_hybrid_motif"/>
</dbReference>
<keyword evidence="4" id="KW-0472">Membrane</keyword>
<evidence type="ECO:0000313" key="6">
    <source>
        <dbReference type="EMBL" id="QJY49512.1"/>
    </source>
</evidence>
<organism evidence="6 7">
    <name type="scientific">Pseudonocardia broussonetiae</name>
    <dbReference type="NCBI Taxonomy" id="2736640"/>
    <lineage>
        <taxon>Bacteria</taxon>
        <taxon>Bacillati</taxon>
        <taxon>Actinomycetota</taxon>
        <taxon>Actinomycetes</taxon>
        <taxon>Pseudonocardiales</taxon>
        <taxon>Pseudonocardiaceae</taxon>
        <taxon>Pseudonocardia</taxon>
    </lineage>
</organism>